<dbReference type="InterPro" id="IPR001196">
    <property type="entry name" value="Ribosomal_uL15_CS"/>
</dbReference>
<keyword evidence="4" id="KW-0694">RNA-binding</keyword>
<proteinExistence type="inferred from homology"/>
<evidence type="ECO:0000256" key="3">
    <source>
        <dbReference type="ARBA" id="ARBA00023274"/>
    </source>
</evidence>
<dbReference type="InterPro" id="IPR005749">
    <property type="entry name" value="Ribosomal_uL15_bac-type"/>
</dbReference>
<dbReference type="PROSITE" id="PS00475">
    <property type="entry name" value="RIBOSOMAL_L15"/>
    <property type="match status" value="1"/>
</dbReference>
<keyword evidence="9" id="KW-1185">Reference proteome</keyword>
<evidence type="ECO:0000256" key="1">
    <source>
        <dbReference type="ARBA" id="ARBA00007320"/>
    </source>
</evidence>
<dbReference type="AlphaFoldDB" id="A0AAW4WZN0"/>
<dbReference type="EMBL" id="JAJFAT010000008">
    <property type="protein sequence ID" value="MCC3145065.1"/>
    <property type="molecule type" value="Genomic_DNA"/>
</dbReference>
<feature type="compositionally biased region" description="Gly residues" evidence="6">
    <location>
        <begin position="21"/>
        <end position="35"/>
    </location>
</feature>
<dbReference type="Pfam" id="PF00828">
    <property type="entry name" value="Ribosomal_L27A"/>
    <property type="match status" value="1"/>
</dbReference>
<dbReference type="RefSeq" id="WP_229345529.1">
    <property type="nucleotide sequence ID" value="NZ_JAJFAT010000008.1"/>
</dbReference>
<feature type="region of interest" description="Disordered" evidence="6">
    <location>
        <begin position="1"/>
        <end position="50"/>
    </location>
</feature>
<dbReference type="GO" id="GO:0003735">
    <property type="term" value="F:structural constituent of ribosome"/>
    <property type="evidence" value="ECO:0007669"/>
    <property type="project" value="InterPro"/>
</dbReference>
<organism evidence="8 9">
    <name type="scientific">Halanaerobium polyolivorans</name>
    <dbReference type="NCBI Taxonomy" id="2886943"/>
    <lineage>
        <taxon>Bacteria</taxon>
        <taxon>Bacillati</taxon>
        <taxon>Bacillota</taxon>
        <taxon>Clostridia</taxon>
        <taxon>Halanaerobiales</taxon>
        <taxon>Halanaerobiaceae</taxon>
        <taxon>Halanaerobium</taxon>
    </lineage>
</organism>
<sequence>MKLNNLKPAAGYKKDRKRVGRGIGSGRGYTSGRGANGQNSRSGGSVRLTFEGGQTPLFRRFPKRGFNNQFKKEFNEVNVYQLNRFSADDTISPEVLIEAGLIDKVAKNGVKILGKGEITVALKVKAHAFSASAKEKIEAAGGKPEVI</sequence>
<comment type="caution">
    <text evidence="8">The sequence shown here is derived from an EMBL/GenBank/DDBJ whole genome shotgun (WGS) entry which is preliminary data.</text>
</comment>
<dbReference type="SUPFAM" id="SSF52080">
    <property type="entry name" value="Ribosomal proteins L15p and L18e"/>
    <property type="match status" value="1"/>
</dbReference>
<dbReference type="PANTHER" id="PTHR12934">
    <property type="entry name" value="50S RIBOSOMAL PROTEIN L15"/>
    <property type="match status" value="1"/>
</dbReference>
<dbReference type="InterPro" id="IPR030878">
    <property type="entry name" value="Ribosomal_uL15"/>
</dbReference>
<keyword evidence="4" id="KW-0699">rRNA-binding</keyword>
<evidence type="ECO:0000256" key="2">
    <source>
        <dbReference type="ARBA" id="ARBA00022980"/>
    </source>
</evidence>
<keyword evidence="2 4" id="KW-0689">Ribosomal protein</keyword>
<evidence type="ECO:0000313" key="8">
    <source>
        <dbReference type="EMBL" id="MCC3145065.1"/>
    </source>
</evidence>
<evidence type="ECO:0000256" key="5">
    <source>
        <dbReference type="RuleBase" id="RU003888"/>
    </source>
</evidence>
<gene>
    <name evidence="4 8" type="primary">rplO</name>
    <name evidence="8" type="ORF">LJ207_06985</name>
</gene>
<comment type="similarity">
    <text evidence="1 4 5">Belongs to the universal ribosomal protein uL15 family.</text>
</comment>
<dbReference type="PANTHER" id="PTHR12934:SF11">
    <property type="entry name" value="LARGE RIBOSOMAL SUBUNIT PROTEIN UL15M"/>
    <property type="match status" value="1"/>
</dbReference>
<comment type="function">
    <text evidence="4">Binds to the 23S rRNA.</text>
</comment>
<name>A0AAW4WZN0_9FIRM</name>
<feature type="domain" description="Large ribosomal subunit protein uL15/eL18" evidence="7">
    <location>
        <begin position="77"/>
        <end position="143"/>
    </location>
</feature>
<dbReference type="HAMAP" id="MF_01341">
    <property type="entry name" value="Ribosomal_uL15"/>
    <property type="match status" value="1"/>
</dbReference>
<dbReference type="InterPro" id="IPR036227">
    <property type="entry name" value="Ribosomal_uL15/eL18_sf"/>
</dbReference>
<protein>
    <recommendedName>
        <fullName evidence="4">Large ribosomal subunit protein uL15</fullName>
    </recommendedName>
</protein>
<evidence type="ECO:0000259" key="7">
    <source>
        <dbReference type="Pfam" id="PF00828"/>
    </source>
</evidence>
<keyword evidence="3 4" id="KW-0687">Ribonucleoprotein</keyword>
<dbReference type="GO" id="GO:0019843">
    <property type="term" value="F:rRNA binding"/>
    <property type="evidence" value="ECO:0007669"/>
    <property type="project" value="UniProtKB-UniRule"/>
</dbReference>
<dbReference type="NCBIfam" id="TIGR01071">
    <property type="entry name" value="rplO_bact"/>
    <property type="match status" value="1"/>
</dbReference>
<evidence type="ECO:0000313" key="9">
    <source>
        <dbReference type="Proteomes" id="UP001199296"/>
    </source>
</evidence>
<dbReference type="Gene3D" id="3.100.10.10">
    <property type="match status" value="1"/>
</dbReference>
<comment type="subunit">
    <text evidence="4">Part of the 50S ribosomal subunit.</text>
</comment>
<evidence type="ECO:0000256" key="6">
    <source>
        <dbReference type="SAM" id="MobiDB-lite"/>
    </source>
</evidence>
<evidence type="ECO:0000256" key="4">
    <source>
        <dbReference type="HAMAP-Rule" id="MF_01341"/>
    </source>
</evidence>
<reference evidence="8 9" key="1">
    <citation type="submission" date="2021-10" db="EMBL/GenBank/DDBJ databases">
        <authorList>
            <person name="Grouzdev D.S."/>
            <person name="Pantiukh K.S."/>
            <person name="Krutkina M.S."/>
        </authorList>
    </citation>
    <scope>NUCLEOTIDE SEQUENCE [LARGE SCALE GENOMIC DNA]</scope>
    <source>
        <strain evidence="8 9">Z-7514</strain>
    </source>
</reference>
<dbReference type="GO" id="GO:0022625">
    <property type="term" value="C:cytosolic large ribosomal subunit"/>
    <property type="evidence" value="ECO:0007669"/>
    <property type="project" value="TreeGrafter"/>
</dbReference>
<dbReference type="InterPro" id="IPR021131">
    <property type="entry name" value="Ribosomal_uL15/eL18"/>
</dbReference>
<accession>A0AAW4WZN0</accession>
<dbReference type="GO" id="GO:0006412">
    <property type="term" value="P:translation"/>
    <property type="evidence" value="ECO:0007669"/>
    <property type="project" value="UniProtKB-UniRule"/>
</dbReference>
<dbReference type="Proteomes" id="UP001199296">
    <property type="component" value="Unassembled WGS sequence"/>
</dbReference>